<proteinExistence type="predicted"/>
<organism evidence="2 3">
    <name type="scientific">Mycena belliarum</name>
    <dbReference type="NCBI Taxonomy" id="1033014"/>
    <lineage>
        <taxon>Eukaryota</taxon>
        <taxon>Fungi</taxon>
        <taxon>Dikarya</taxon>
        <taxon>Basidiomycota</taxon>
        <taxon>Agaricomycotina</taxon>
        <taxon>Agaricomycetes</taxon>
        <taxon>Agaricomycetidae</taxon>
        <taxon>Agaricales</taxon>
        <taxon>Marasmiineae</taxon>
        <taxon>Mycenaceae</taxon>
        <taxon>Mycena</taxon>
    </lineage>
</organism>
<keyword evidence="3" id="KW-1185">Reference proteome</keyword>
<evidence type="ECO:0000313" key="2">
    <source>
        <dbReference type="EMBL" id="KAJ7104381.1"/>
    </source>
</evidence>
<gene>
    <name evidence="2" type="ORF">B0H15DRAFT_942376</name>
</gene>
<dbReference type="Proteomes" id="UP001222325">
    <property type="component" value="Unassembled WGS sequence"/>
</dbReference>
<comment type="caution">
    <text evidence="2">The sequence shown here is derived from an EMBL/GenBank/DDBJ whole genome shotgun (WGS) entry which is preliminary data.</text>
</comment>
<dbReference type="EMBL" id="JARJCN010000001">
    <property type="protein sequence ID" value="KAJ7104381.1"/>
    <property type="molecule type" value="Genomic_DNA"/>
</dbReference>
<feature type="region of interest" description="Disordered" evidence="1">
    <location>
        <begin position="1"/>
        <end position="43"/>
    </location>
</feature>
<accession>A0AAD6Y0A1</accession>
<dbReference type="AlphaFoldDB" id="A0AAD6Y0A1"/>
<feature type="region of interest" description="Disordered" evidence="1">
    <location>
        <begin position="601"/>
        <end position="621"/>
    </location>
</feature>
<feature type="region of interest" description="Disordered" evidence="1">
    <location>
        <begin position="677"/>
        <end position="705"/>
    </location>
</feature>
<reference evidence="2" key="1">
    <citation type="submission" date="2023-03" db="EMBL/GenBank/DDBJ databases">
        <title>Massive genome expansion in bonnet fungi (Mycena s.s.) driven by repeated elements and novel gene families across ecological guilds.</title>
        <authorList>
            <consortium name="Lawrence Berkeley National Laboratory"/>
            <person name="Harder C.B."/>
            <person name="Miyauchi S."/>
            <person name="Viragh M."/>
            <person name="Kuo A."/>
            <person name="Thoen E."/>
            <person name="Andreopoulos B."/>
            <person name="Lu D."/>
            <person name="Skrede I."/>
            <person name="Drula E."/>
            <person name="Henrissat B."/>
            <person name="Morin E."/>
            <person name="Kohler A."/>
            <person name="Barry K."/>
            <person name="LaButti K."/>
            <person name="Morin E."/>
            <person name="Salamov A."/>
            <person name="Lipzen A."/>
            <person name="Mereny Z."/>
            <person name="Hegedus B."/>
            <person name="Baldrian P."/>
            <person name="Stursova M."/>
            <person name="Weitz H."/>
            <person name="Taylor A."/>
            <person name="Grigoriev I.V."/>
            <person name="Nagy L.G."/>
            <person name="Martin F."/>
            <person name="Kauserud H."/>
        </authorList>
    </citation>
    <scope>NUCLEOTIDE SEQUENCE</scope>
    <source>
        <strain evidence="2">CBHHK173m</strain>
    </source>
</reference>
<evidence type="ECO:0000256" key="1">
    <source>
        <dbReference type="SAM" id="MobiDB-lite"/>
    </source>
</evidence>
<feature type="region of interest" description="Disordered" evidence="1">
    <location>
        <begin position="133"/>
        <end position="157"/>
    </location>
</feature>
<feature type="compositionally biased region" description="Low complexity" evidence="1">
    <location>
        <begin position="609"/>
        <end position="621"/>
    </location>
</feature>
<name>A0AAD6Y0A1_9AGAR</name>
<evidence type="ECO:0000313" key="3">
    <source>
        <dbReference type="Proteomes" id="UP001222325"/>
    </source>
</evidence>
<feature type="compositionally biased region" description="Polar residues" evidence="1">
    <location>
        <begin position="1"/>
        <end position="19"/>
    </location>
</feature>
<sequence length="705" mass="75418">MPDTNANANAGPSGTQTADQSNRNQQIQQNQPPLPQRKRRTHLSQTVIDALRKLPKHLKQKKNTEIEDRNALRAVKAAQHDADPTNFPDVASDEESFITVSVAAVALSPASTLTGLLQKLSPESGKALLRTLPLFGGKRKPDEEDGQTSKKARTERTEVTVQAGMSLPVAFHGFLKTLRAYDVYMPLSMFTSPNLDFINANAALMATRKLNSSDPKEKAFSSEMGASTGSPLLLKTSPFAQKFQRTPMHHGITMEPTARDFTGRLVKSYGTWGLSSSDPARVFMYDVAGIDLDCGSPKPYSTHSDMGAMLLTQLCAAAMDVSGTGGLERCPRLLPLCSIRWKFPPYPGAARVFTSAFYGCYGSGAARAIALDESSRSAIACTAECFLPQCDAHLKPSFLRGRPYQHVAPLLDSAVSHPALRLRLRPSASASAARAAGHASLSSVPTRLPSHLVRKPLASDPASSPLRRRPDPEYLAIDLQDDAACVALLRAPLRHALPSTTFAAVLAVGAGETVLPIGKTWTLMASTTRHGSTLLVSSVIAVTTCERLSRLLQVVNRQRARPLLSASGLSYWGPSLIHSLTPSYGCFGLAHFLRAEHVSSTGEADAGGPAPSQRTAAQAASAAEDVATKVDFESKAEATSTEMASEAKGFRPAAGLSLTPPIVLLRDRGRIARVDTLATAKGQRASTPRLRVPLPRPRLRSSGSS</sequence>
<protein>
    <submittedName>
        <fullName evidence="2">Uncharacterized protein</fullName>
    </submittedName>
</protein>
<feature type="compositionally biased region" description="Low complexity" evidence="1">
    <location>
        <begin position="20"/>
        <end position="31"/>
    </location>
</feature>